<organism evidence="3 4">
    <name type="scientific">Penicillium hordei</name>
    <dbReference type="NCBI Taxonomy" id="40994"/>
    <lineage>
        <taxon>Eukaryota</taxon>
        <taxon>Fungi</taxon>
        <taxon>Dikarya</taxon>
        <taxon>Ascomycota</taxon>
        <taxon>Pezizomycotina</taxon>
        <taxon>Eurotiomycetes</taxon>
        <taxon>Eurotiomycetidae</taxon>
        <taxon>Eurotiales</taxon>
        <taxon>Aspergillaceae</taxon>
        <taxon>Penicillium</taxon>
    </lineage>
</organism>
<dbReference type="Pfam" id="PF10382">
    <property type="entry name" value="ZGRF1-like_N"/>
    <property type="match status" value="1"/>
</dbReference>
<dbReference type="EMBL" id="JAQJAE010000003">
    <property type="protein sequence ID" value="KAJ5603004.1"/>
    <property type="molecule type" value="Genomic_DNA"/>
</dbReference>
<feature type="compositionally biased region" description="Polar residues" evidence="1">
    <location>
        <begin position="341"/>
        <end position="351"/>
    </location>
</feature>
<feature type="compositionally biased region" description="Low complexity" evidence="1">
    <location>
        <begin position="452"/>
        <end position="461"/>
    </location>
</feature>
<feature type="compositionally biased region" description="Pro residues" evidence="1">
    <location>
        <begin position="421"/>
        <end position="438"/>
    </location>
</feature>
<comment type="caution">
    <text evidence="3">The sequence shown here is derived from an EMBL/GenBank/DDBJ whole genome shotgun (WGS) entry which is preliminary data.</text>
</comment>
<feature type="region of interest" description="Disordered" evidence="1">
    <location>
        <begin position="106"/>
        <end position="146"/>
    </location>
</feature>
<gene>
    <name evidence="3" type="ORF">N7537_005960</name>
</gene>
<feature type="compositionally biased region" description="Polar residues" evidence="1">
    <location>
        <begin position="112"/>
        <end position="135"/>
    </location>
</feature>
<dbReference type="InterPro" id="IPR052800">
    <property type="entry name" value="DNA_Repair_Helicase_ZGRF1"/>
</dbReference>
<name>A0AAD6E801_9EURO</name>
<feature type="compositionally biased region" description="Polar residues" evidence="1">
    <location>
        <begin position="247"/>
        <end position="289"/>
    </location>
</feature>
<dbReference type="InterPro" id="IPR018838">
    <property type="entry name" value="ZGRF1-like_N"/>
</dbReference>
<dbReference type="Proteomes" id="UP001213799">
    <property type="component" value="Unassembled WGS sequence"/>
</dbReference>
<feature type="compositionally biased region" description="Low complexity" evidence="1">
    <location>
        <begin position="479"/>
        <end position="500"/>
    </location>
</feature>
<feature type="region of interest" description="Disordered" evidence="1">
    <location>
        <begin position="164"/>
        <end position="531"/>
    </location>
</feature>
<dbReference type="PANTHER" id="PTHR28535">
    <property type="entry name" value="ZINC FINGER GRF-TYPE CONTAINING 1"/>
    <property type="match status" value="1"/>
</dbReference>
<dbReference type="AlphaFoldDB" id="A0AAD6E801"/>
<accession>A0AAD6E801</accession>
<dbReference type="GO" id="GO:0006302">
    <property type="term" value="P:double-strand break repair"/>
    <property type="evidence" value="ECO:0007669"/>
    <property type="project" value="TreeGrafter"/>
</dbReference>
<evidence type="ECO:0000256" key="1">
    <source>
        <dbReference type="SAM" id="MobiDB-lite"/>
    </source>
</evidence>
<dbReference type="PANTHER" id="PTHR28535:SF1">
    <property type="entry name" value="PROTEIN ZGRF1"/>
    <property type="match status" value="1"/>
</dbReference>
<dbReference type="GO" id="GO:0005634">
    <property type="term" value="C:nucleus"/>
    <property type="evidence" value="ECO:0007669"/>
    <property type="project" value="TreeGrafter"/>
</dbReference>
<dbReference type="RefSeq" id="XP_056752802.1">
    <property type="nucleotide sequence ID" value="XM_056897017.1"/>
</dbReference>
<feature type="domain" description="5'-3' DNA helicase ZGRF1-like N-terminal" evidence="2">
    <location>
        <begin position="22"/>
        <end position="102"/>
    </location>
</feature>
<reference evidence="3" key="1">
    <citation type="journal article" date="2023" name="IMA Fungus">
        <title>Comparative genomic study of the Penicillium genus elucidates a diverse pangenome and 15 lateral gene transfer events.</title>
        <authorList>
            <person name="Petersen C."/>
            <person name="Sorensen T."/>
            <person name="Nielsen M.R."/>
            <person name="Sondergaard T.E."/>
            <person name="Sorensen J.L."/>
            <person name="Fitzpatrick D.A."/>
            <person name="Frisvad J.C."/>
            <person name="Nielsen K.L."/>
        </authorList>
    </citation>
    <scope>NUCLEOTIDE SEQUENCE</scope>
    <source>
        <strain evidence="3">IBT 12815</strain>
    </source>
</reference>
<dbReference type="GeneID" id="81587259"/>
<feature type="compositionally biased region" description="Polar residues" evidence="1">
    <location>
        <begin position="521"/>
        <end position="531"/>
    </location>
</feature>
<dbReference type="GO" id="GO:0035861">
    <property type="term" value="C:site of double-strand break"/>
    <property type="evidence" value="ECO:0007669"/>
    <property type="project" value="TreeGrafter"/>
</dbReference>
<reference evidence="3" key="2">
    <citation type="submission" date="2023-01" db="EMBL/GenBank/DDBJ databases">
        <authorList>
            <person name="Petersen C."/>
        </authorList>
    </citation>
    <scope>NUCLEOTIDE SEQUENCE</scope>
    <source>
        <strain evidence="3">IBT 12815</strain>
    </source>
</reference>
<feature type="compositionally biased region" description="Polar residues" evidence="1">
    <location>
        <begin position="218"/>
        <end position="236"/>
    </location>
</feature>
<proteinExistence type="predicted"/>
<evidence type="ECO:0000259" key="2">
    <source>
        <dbReference type="Pfam" id="PF10382"/>
    </source>
</evidence>
<keyword evidence="4" id="KW-1185">Reference proteome</keyword>
<evidence type="ECO:0000313" key="3">
    <source>
        <dbReference type="EMBL" id="KAJ5603004.1"/>
    </source>
</evidence>
<protein>
    <recommendedName>
        <fullName evidence="2">5'-3' DNA helicase ZGRF1-like N-terminal domain-containing protein</fullName>
    </recommendedName>
</protein>
<sequence>MMSTPSSSTRLPPTSPQVTASVVKFRCLYTHDLRRKSKRWHDGYLRYHKFNKRVMVYDDQGNFIGDHHWRSSDEVQDGDEMELDKGVLIEVTENMGTSETDITTLYEKKKSSQGSPQTKDPVSQVPRASTYTSTAAPLRSSASSQSFRSLNDLLGIKRTPIGHLVSPYEQGNPPRSAASSIQEPERAPKRQKTSLIVNQSADNGSRAQGEVIDLTDSADPTDSNQGLPAKPRSNQMVKELPRAGGDSTANVLSTDCEQRSTVQSKQPRPQRLNPPSFSRVSVSTGSESASGLLPPDEVVRTTTKCVQPPRPLDPSSKGSLPNIPAEAEISEPQGNLRVRQTPINRENQSRPLSRPIPPQRSDPPTVSRGSLPIAPKQSPAVLSTRQPPVRVVRNYEKHIEATNDQTSINVPPPADGSSPAHVPPPLNVLPTVNAPPPVNISSSTKMPPPSRPSSAPQSGAPTTALRMGTGKPRKKLLYSALLPSASRTPSPATSVTPTLPGSVAREPTTNTPEQQLAAGPSDSSNSNEEFMPSISTQFIFDEMIDGSGFKSSSAIKRLTGKRSLDSPLRKSISDPTALTGRQARVGGSFHAANKENEPKEQGPWTSEALDLFDFWPAGRAKPND</sequence>
<evidence type="ECO:0000313" key="4">
    <source>
        <dbReference type="Proteomes" id="UP001213799"/>
    </source>
</evidence>
<feature type="compositionally biased region" description="Polar residues" evidence="1">
    <location>
        <begin position="193"/>
        <end position="206"/>
    </location>
</feature>